<feature type="chain" id="PRO_5032281209" evidence="2">
    <location>
        <begin position="24"/>
        <end position="120"/>
    </location>
</feature>
<evidence type="ECO:0000256" key="2">
    <source>
        <dbReference type="SAM" id="SignalP"/>
    </source>
</evidence>
<feature type="region of interest" description="Disordered" evidence="1">
    <location>
        <begin position="20"/>
        <end position="120"/>
    </location>
</feature>
<keyword evidence="2" id="KW-0732">Signal</keyword>
<gene>
    <name evidence="3" type="ORF">HJG60_011758</name>
</gene>
<name>A0A834DYA5_9CHIR</name>
<comment type="caution">
    <text evidence="3">The sequence shown here is derived from an EMBL/GenBank/DDBJ whole genome shotgun (WGS) entry which is preliminary data.</text>
</comment>
<feature type="compositionally biased region" description="Low complexity" evidence="1">
    <location>
        <begin position="20"/>
        <end position="33"/>
    </location>
</feature>
<protein>
    <submittedName>
        <fullName evidence="3">Uncharacterized protein</fullName>
    </submittedName>
</protein>
<dbReference type="Proteomes" id="UP000664940">
    <property type="component" value="Unassembled WGS sequence"/>
</dbReference>
<evidence type="ECO:0000313" key="4">
    <source>
        <dbReference type="Proteomes" id="UP000664940"/>
    </source>
</evidence>
<evidence type="ECO:0000256" key="1">
    <source>
        <dbReference type="SAM" id="MobiDB-lite"/>
    </source>
</evidence>
<dbReference type="AlphaFoldDB" id="A0A834DYA5"/>
<proteinExistence type="predicted"/>
<sequence length="120" mass="11644">MPGLPAFIASTCAVLWASRPAASAPRPQATTPAGPSLDPARTTVGPSVHGRSCPSASSQVGPGLGCTGTRPCFSSADREINSPEGAEASATVSGQGGGRGQAVPLRSPGGKVGLPLPCPG</sequence>
<reference evidence="3 4" key="1">
    <citation type="journal article" date="2020" name="Nature">
        <title>Six reference-quality genomes reveal evolution of bat adaptations.</title>
        <authorList>
            <person name="Jebb D."/>
            <person name="Huang Z."/>
            <person name="Pippel M."/>
            <person name="Hughes G.M."/>
            <person name="Lavrichenko K."/>
            <person name="Devanna P."/>
            <person name="Winkler S."/>
            <person name="Jermiin L.S."/>
            <person name="Skirmuntt E.C."/>
            <person name="Katzourakis A."/>
            <person name="Burkitt-Gray L."/>
            <person name="Ray D.A."/>
            <person name="Sullivan K.A.M."/>
            <person name="Roscito J.G."/>
            <person name="Kirilenko B.M."/>
            <person name="Davalos L.M."/>
            <person name="Corthals A.P."/>
            <person name="Power M.L."/>
            <person name="Jones G."/>
            <person name="Ransome R.D."/>
            <person name="Dechmann D.K.N."/>
            <person name="Locatelli A.G."/>
            <person name="Puechmaille S.J."/>
            <person name="Fedrigo O."/>
            <person name="Jarvis E.D."/>
            <person name="Hiller M."/>
            <person name="Vernes S.C."/>
            <person name="Myers E.W."/>
            <person name="Teeling E.C."/>
        </authorList>
    </citation>
    <scope>NUCLEOTIDE SEQUENCE [LARGE SCALE GENOMIC DNA]</scope>
    <source>
        <strain evidence="3">Bat1K_MPI-CBG_1</strain>
    </source>
</reference>
<evidence type="ECO:0000313" key="3">
    <source>
        <dbReference type="EMBL" id="KAF6094642.1"/>
    </source>
</evidence>
<dbReference type="EMBL" id="JABVXQ010000008">
    <property type="protein sequence ID" value="KAF6094642.1"/>
    <property type="molecule type" value="Genomic_DNA"/>
</dbReference>
<accession>A0A834DYA5</accession>
<feature type="signal peptide" evidence="2">
    <location>
        <begin position="1"/>
        <end position="23"/>
    </location>
</feature>
<organism evidence="3 4">
    <name type="scientific">Phyllostomus discolor</name>
    <name type="common">pale spear-nosed bat</name>
    <dbReference type="NCBI Taxonomy" id="89673"/>
    <lineage>
        <taxon>Eukaryota</taxon>
        <taxon>Metazoa</taxon>
        <taxon>Chordata</taxon>
        <taxon>Craniata</taxon>
        <taxon>Vertebrata</taxon>
        <taxon>Euteleostomi</taxon>
        <taxon>Mammalia</taxon>
        <taxon>Eutheria</taxon>
        <taxon>Laurasiatheria</taxon>
        <taxon>Chiroptera</taxon>
        <taxon>Yangochiroptera</taxon>
        <taxon>Phyllostomidae</taxon>
        <taxon>Phyllostominae</taxon>
        <taxon>Phyllostomus</taxon>
    </lineage>
</organism>